<dbReference type="EMBL" id="RQXV01000011">
    <property type="protein sequence ID" value="RRC97596.1"/>
    <property type="molecule type" value="Genomic_DNA"/>
</dbReference>
<dbReference type="Gene3D" id="3.30.70.100">
    <property type="match status" value="1"/>
</dbReference>
<dbReference type="PANTHER" id="PTHR39169:SF1">
    <property type="entry name" value="MONOOXYGENASE YDHR-RELATED"/>
    <property type="match status" value="1"/>
</dbReference>
<proteinExistence type="predicted"/>
<dbReference type="Pfam" id="PF08803">
    <property type="entry name" value="ydhR"/>
    <property type="match status" value="1"/>
</dbReference>
<organism evidence="1 2">
    <name type="scientific">Amphritea balenae</name>
    <dbReference type="NCBI Taxonomy" id="452629"/>
    <lineage>
        <taxon>Bacteria</taxon>
        <taxon>Pseudomonadati</taxon>
        <taxon>Pseudomonadota</taxon>
        <taxon>Gammaproteobacteria</taxon>
        <taxon>Oceanospirillales</taxon>
        <taxon>Oceanospirillaceae</taxon>
        <taxon>Amphritea</taxon>
    </lineage>
</organism>
<dbReference type="NCBIfam" id="NF008333">
    <property type="entry name" value="PRK11118.1"/>
    <property type="match status" value="1"/>
</dbReference>
<keyword evidence="1" id="KW-0560">Oxidoreductase</keyword>
<evidence type="ECO:0000313" key="2">
    <source>
        <dbReference type="Proteomes" id="UP000267535"/>
    </source>
</evidence>
<dbReference type="RefSeq" id="WP_124927435.1">
    <property type="nucleotide sequence ID" value="NZ_BMOH01000004.1"/>
</dbReference>
<gene>
    <name evidence="1" type="ORF">EHS89_17330</name>
</gene>
<comment type="caution">
    <text evidence="1">The sequence shown here is derived from an EMBL/GenBank/DDBJ whole genome shotgun (WGS) entry which is preliminary data.</text>
</comment>
<accession>A0A3P1SKI1</accession>
<dbReference type="GO" id="GO:0004497">
    <property type="term" value="F:monooxygenase activity"/>
    <property type="evidence" value="ECO:0007669"/>
    <property type="project" value="UniProtKB-KW"/>
</dbReference>
<dbReference type="InterPro" id="IPR011008">
    <property type="entry name" value="Dimeric_a/b-barrel"/>
</dbReference>
<dbReference type="OrthoDB" id="1440627at2"/>
<dbReference type="AlphaFoldDB" id="A0A3P1SKI1"/>
<dbReference type="InterPro" id="IPR014910">
    <property type="entry name" value="YdhR"/>
</dbReference>
<keyword evidence="1" id="KW-0503">Monooxygenase</keyword>
<dbReference type="PANTHER" id="PTHR39169">
    <property type="match status" value="1"/>
</dbReference>
<sequence>MKTLLQVDFDYQGPFGEVMSDALKELAATINNEPGMIWKLWTENEKTQQAGGVYLFESEETAQAYLEMHTARLTTMGIPNVQGQVFNINESLSAINQGPFNLSS</sequence>
<evidence type="ECO:0000313" key="1">
    <source>
        <dbReference type="EMBL" id="RRC97596.1"/>
    </source>
</evidence>
<dbReference type="Proteomes" id="UP000267535">
    <property type="component" value="Unassembled WGS sequence"/>
</dbReference>
<dbReference type="SUPFAM" id="SSF54909">
    <property type="entry name" value="Dimeric alpha+beta barrel"/>
    <property type="match status" value="1"/>
</dbReference>
<reference evidence="1 2" key="1">
    <citation type="submission" date="2018-11" db="EMBL/GenBank/DDBJ databases">
        <title>The draft genome sequence of Amphritea balenae JAMM 1525T.</title>
        <authorList>
            <person name="Fang Z."/>
            <person name="Zhang Y."/>
            <person name="Han X."/>
        </authorList>
    </citation>
    <scope>NUCLEOTIDE SEQUENCE [LARGE SCALE GENOMIC DNA]</scope>
    <source>
        <strain evidence="1 2">JAMM 1525</strain>
    </source>
</reference>
<name>A0A3P1SKI1_9GAMM</name>
<keyword evidence="2" id="KW-1185">Reference proteome</keyword>
<protein>
    <submittedName>
        <fullName evidence="1">Monooxygenase</fullName>
    </submittedName>
</protein>